<evidence type="ECO:0000256" key="8">
    <source>
        <dbReference type="ARBA" id="ARBA00023125"/>
    </source>
</evidence>
<evidence type="ECO:0000256" key="7">
    <source>
        <dbReference type="ARBA" id="ARBA00022840"/>
    </source>
</evidence>
<keyword evidence="6" id="KW-0347">Helicase</keyword>
<evidence type="ECO:0000256" key="10">
    <source>
        <dbReference type="ARBA" id="ARBA00044969"/>
    </source>
</evidence>
<dbReference type="Pfam" id="PF03796">
    <property type="entry name" value="DnaB_C"/>
    <property type="match status" value="1"/>
</dbReference>
<evidence type="ECO:0000256" key="11">
    <source>
        <dbReference type="ARBA" id="ARBA00048954"/>
    </source>
</evidence>
<feature type="domain" description="SF4 helicase" evidence="12">
    <location>
        <begin position="187"/>
        <end position="452"/>
    </location>
</feature>
<evidence type="ECO:0000256" key="4">
    <source>
        <dbReference type="ARBA" id="ARBA00022741"/>
    </source>
</evidence>
<accession>A0A6J7UN73</accession>
<dbReference type="InterPro" id="IPR007694">
    <property type="entry name" value="DNA_helicase_DnaB-like_C"/>
</dbReference>
<dbReference type="EMBL" id="CAFBQU010000057">
    <property type="protein sequence ID" value="CAB5067463.1"/>
    <property type="molecule type" value="Genomic_DNA"/>
</dbReference>
<dbReference type="FunFam" id="1.10.860.10:FF:000001">
    <property type="entry name" value="Replicative DNA helicase"/>
    <property type="match status" value="1"/>
</dbReference>
<dbReference type="AlphaFoldDB" id="A0A6J7UN73"/>
<name>A0A6J7UN73_9ZZZZ</name>
<dbReference type="InterPro" id="IPR027417">
    <property type="entry name" value="P-loop_NTPase"/>
</dbReference>
<dbReference type="Gene3D" id="3.40.50.300">
    <property type="entry name" value="P-loop containing nucleotide triphosphate hydrolases"/>
    <property type="match status" value="1"/>
</dbReference>
<dbReference type="NCBIfam" id="NF004384">
    <property type="entry name" value="PRK05748.1"/>
    <property type="match status" value="1"/>
</dbReference>
<dbReference type="NCBIfam" id="TIGR00665">
    <property type="entry name" value="DnaB"/>
    <property type="match status" value="1"/>
</dbReference>
<proteinExistence type="inferred from homology"/>
<keyword evidence="2" id="KW-0639">Primosome</keyword>
<dbReference type="PROSITE" id="PS51199">
    <property type="entry name" value="SF4_HELICASE"/>
    <property type="match status" value="1"/>
</dbReference>
<comment type="catalytic activity">
    <reaction evidence="11">
        <text>ATP + H2O = ADP + phosphate + H(+)</text>
        <dbReference type="Rhea" id="RHEA:13065"/>
        <dbReference type="ChEBI" id="CHEBI:15377"/>
        <dbReference type="ChEBI" id="CHEBI:15378"/>
        <dbReference type="ChEBI" id="CHEBI:30616"/>
        <dbReference type="ChEBI" id="CHEBI:43474"/>
        <dbReference type="ChEBI" id="CHEBI:456216"/>
        <dbReference type="EC" id="5.6.2.3"/>
    </reaction>
</comment>
<evidence type="ECO:0000256" key="1">
    <source>
        <dbReference type="ARBA" id="ARBA00008428"/>
    </source>
</evidence>
<reference evidence="13" key="1">
    <citation type="submission" date="2020-05" db="EMBL/GenBank/DDBJ databases">
        <authorList>
            <person name="Chiriac C."/>
            <person name="Salcher M."/>
            <person name="Ghai R."/>
            <person name="Kavagutti S V."/>
        </authorList>
    </citation>
    <scope>NUCLEOTIDE SEQUENCE</scope>
</reference>
<dbReference type="GO" id="GO:1990077">
    <property type="term" value="C:primosome complex"/>
    <property type="evidence" value="ECO:0007669"/>
    <property type="project" value="UniProtKB-KW"/>
</dbReference>
<dbReference type="InterPro" id="IPR036185">
    <property type="entry name" value="DNA_heli_DnaB-like_N_sf"/>
</dbReference>
<evidence type="ECO:0000256" key="3">
    <source>
        <dbReference type="ARBA" id="ARBA00022705"/>
    </source>
</evidence>
<dbReference type="PANTHER" id="PTHR30153:SF2">
    <property type="entry name" value="REPLICATIVE DNA HELICASE"/>
    <property type="match status" value="1"/>
</dbReference>
<keyword evidence="9" id="KW-0413">Isomerase</keyword>
<dbReference type="InterPro" id="IPR007693">
    <property type="entry name" value="DNA_helicase_DnaB-like_N"/>
</dbReference>
<evidence type="ECO:0000256" key="6">
    <source>
        <dbReference type="ARBA" id="ARBA00022806"/>
    </source>
</evidence>
<evidence type="ECO:0000256" key="9">
    <source>
        <dbReference type="ARBA" id="ARBA00023235"/>
    </source>
</evidence>
<comment type="similarity">
    <text evidence="1">Belongs to the helicase family. DnaB subfamily.</text>
</comment>
<dbReference type="InterPro" id="IPR007692">
    <property type="entry name" value="DNA_helicase_DnaB"/>
</dbReference>
<evidence type="ECO:0000313" key="13">
    <source>
        <dbReference type="EMBL" id="CAB5067463.1"/>
    </source>
</evidence>
<dbReference type="GO" id="GO:0005524">
    <property type="term" value="F:ATP binding"/>
    <property type="evidence" value="ECO:0007669"/>
    <property type="project" value="UniProtKB-KW"/>
</dbReference>
<dbReference type="Pfam" id="PF00772">
    <property type="entry name" value="DnaB"/>
    <property type="match status" value="1"/>
</dbReference>
<dbReference type="GO" id="GO:0005829">
    <property type="term" value="C:cytosol"/>
    <property type="evidence" value="ECO:0007669"/>
    <property type="project" value="TreeGrafter"/>
</dbReference>
<dbReference type="Gene3D" id="1.10.860.10">
    <property type="entry name" value="DNAb Helicase, Chain A"/>
    <property type="match status" value="1"/>
</dbReference>
<dbReference type="CDD" id="cd00984">
    <property type="entry name" value="DnaB_C"/>
    <property type="match status" value="1"/>
</dbReference>
<dbReference type="SUPFAM" id="SSF48024">
    <property type="entry name" value="N-terminal domain of DnaB helicase"/>
    <property type="match status" value="1"/>
</dbReference>
<dbReference type="GO" id="GO:0003677">
    <property type="term" value="F:DNA binding"/>
    <property type="evidence" value="ECO:0007669"/>
    <property type="project" value="UniProtKB-KW"/>
</dbReference>
<evidence type="ECO:0000256" key="2">
    <source>
        <dbReference type="ARBA" id="ARBA00022515"/>
    </source>
</evidence>
<dbReference type="GO" id="GO:0043139">
    <property type="term" value="F:5'-3' DNA helicase activity"/>
    <property type="evidence" value="ECO:0007669"/>
    <property type="project" value="UniProtKB-EC"/>
</dbReference>
<evidence type="ECO:0000256" key="5">
    <source>
        <dbReference type="ARBA" id="ARBA00022801"/>
    </source>
</evidence>
<dbReference type="GO" id="GO:0006269">
    <property type="term" value="P:DNA replication, synthesis of primer"/>
    <property type="evidence" value="ECO:0007669"/>
    <property type="project" value="UniProtKB-KW"/>
</dbReference>
<dbReference type="PANTHER" id="PTHR30153">
    <property type="entry name" value="REPLICATIVE DNA HELICASE DNAB"/>
    <property type="match status" value="1"/>
</dbReference>
<keyword evidence="4" id="KW-0547">Nucleotide-binding</keyword>
<dbReference type="EC" id="5.6.2.3" evidence="10"/>
<sequence length="453" mass="49661">MSDTYNASAPRVTARVPPHNLDAEVSLLGAMLLSKDAIGACSERGVAPGDFYKPAHQHIYDAIQALTTMGEPVDVVTVSDKLQRAGLIDTVGGIDYLVDLQNRTPAVSSADRYARIVRETALLRGLISAASSIAEIAYSQPDNIENALDQAESRIFDVAQNQVTDSLVRINDLMPETMTHLEDIMERGDPITGVPSGFNDLDDLLSGFQPGTLNIIGARPAMGKSAFAMGMAVNVATITQKPVLFFSLEMGRAELSQRILSSEARVDSAKLRSGRLNDEDWRRIGRAIGRLSIPLYIDDNSSVTVMEIRAKARRIASQYDGIGMIVIDYLQLMGGNSGSENRQLEVSEISRNLKILARDFKIPVVALSQLSRGLEQRQDKRPTLSDLRESGALEQDADVVMFLYRPGVYEDDPQRKADAYLNVAKHRAGAIGDVRLVFQANYTRFENFTAKGQ</sequence>
<keyword evidence="7" id="KW-0067">ATP-binding</keyword>
<keyword evidence="8" id="KW-0238">DNA-binding</keyword>
<evidence type="ECO:0000259" key="12">
    <source>
        <dbReference type="PROSITE" id="PS51199"/>
    </source>
</evidence>
<keyword evidence="5" id="KW-0378">Hydrolase</keyword>
<dbReference type="GO" id="GO:0016787">
    <property type="term" value="F:hydrolase activity"/>
    <property type="evidence" value="ECO:0007669"/>
    <property type="project" value="UniProtKB-KW"/>
</dbReference>
<keyword evidence="3" id="KW-0235">DNA replication</keyword>
<organism evidence="13">
    <name type="scientific">freshwater metagenome</name>
    <dbReference type="NCBI Taxonomy" id="449393"/>
    <lineage>
        <taxon>unclassified sequences</taxon>
        <taxon>metagenomes</taxon>
        <taxon>ecological metagenomes</taxon>
    </lineage>
</organism>
<protein>
    <recommendedName>
        <fullName evidence="10">DNA 5'-3' helicase</fullName>
        <ecNumber evidence="10">5.6.2.3</ecNumber>
    </recommendedName>
</protein>
<dbReference type="SUPFAM" id="SSF52540">
    <property type="entry name" value="P-loop containing nucleoside triphosphate hydrolases"/>
    <property type="match status" value="1"/>
</dbReference>
<gene>
    <name evidence="13" type="ORF">UFOPK4347_01483</name>
</gene>
<dbReference type="FunFam" id="3.40.50.300:FF:000351">
    <property type="entry name" value="Replicative DNA helicase"/>
    <property type="match status" value="1"/>
</dbReference>
<dbReference type="InterPro" id="IPR016136">
    <property type="entry name" value="DNA_helicase_N/primase_C"/>
</dbReference>